<sequence length="118" mass="13276">MKPELKKNRVSDLLESSSDDGKVPIHSVSHRKHLNDLSLQQQRTRLSNLLEFIKSLSVIEKTTEISIAALSLQLLTNEENNRQVATVVKEIIVSGGFCNLSNKHFPLDKALFLVDLLK</sequence>
<evidence type="ECO:0000313" key="2">
    <source>
        <dbReference type="EMBL" id="KAI6647703.1"/>
    </source>
</evidence>
<dbReference type="EMBL" id="JAKMXF010000338">
    <property type="protein sequence ID" value="KAI6647703.1"/>
    <property type="molecule type" value="Genomic_DNA"/>
</dbReference>
<organism evidence="2 3">
    <name type="scientific">Oopsacas minuta</name>
    <dbReference type="NCBI Taxonomy" id="111878"/>
    <lineage>
        <taxon>Eukaryota</taxon>
        <taxon>Metazoa</taxon>
        <taxon>Porifera</taxon>
        <taxon>Hexactinellida</taxon>
        <taxon>Hexasterophora</taxon>
        <taxon>Lyssacinosida</taxon>
        <taxon>Leucopsacidae</taxon>
        <taxon>Oopsacas</taxon>
    </lineage>
</organism>
<feature type="region of interest" description="Disordered" evidence="1">
    <location>
        <begin position="1"/>
        <end position="25"/>
    </location>
</feature>
<feature type="compositionally biased region" description="Basic and acidic residues" evidence="1">
    <location>
        <begin position="1"/>
        <end position="12"/>
    </location>
</feature>
<evidence type="ECO:0000313" key="3">
    <source>
        <dbReference type="Proteomes" id="UP001165289"/>
    </source>
</evidence>
<reference evidence="2 3" key="1">
    <citation type="journal article" date="2023" name="BMC Biol.">
        <title>The compact genome of the sponge Oopsacas minuta (Hexactinellida) is lacking key metazoan core genes.</title>
        <authorList>
            <person name="Santini S."/>
            <person name="Schenkelaars Q."/>
            <person name="Jourda C."/>
            <person name="Duchesne M."/>
            <person name="Belahbib H."/>
            <person name="Rocher C."/>
            <person name="Selva M."/>
            <person name="Riesgo A."/>
            <person name="Vervoort M."/>
            <person name="Leys S.P."/>
            <person name="Kodjabachian L."/>
            <person name="Le Bivic A."/>
            <person name="Borchiellini C."/>
            <person name="Claverie J.M."/>
            <person name="Renard E."/>
        </authorList>
    </citation>
    <scope>NUCLEOTIDE SEQUENCE [LARGE SCALE GENOMIC DNA]</scope>
    <source>
        <strain evidence="2">SPO-2</strain>
    </source>
</reference>
<proteinExistence type="predicted"/>
<gene>
    <name evidence="2" type="ORF">LOD99_8544</name>
</gene>
<dbReference type="Proteomes" id="UP001165289">
    <property type="component" value="Unassembled WGS sequence"/>
</dbReference>
<keyword evidence="3" id="KW-1185">Reference proteome</keyword>
<dbReference type="AlphaFoldDB" id="A0AAV7JFX4"/>
<protein>
    <submittedName>
        <fullName evidence="2">Uncharacterized protein</fullName>
    </submittedName>
</protein>
<evidence type="ECO:0000256" key="1">
    <source>
        <dbReference type="SAM" id="MobiDB-lite"/>
    </source>
</evidence>
<name>A0AAV7JFX4_9METZ</name>
<accession>A0AAV7JFX4</accession>
<comment type="caution">
    <text evidence="2">The sequence shown here is derived from an EMBL/GenBank/DDBJ whole genome shotgun (WGS) entry which is preliminary data.</text>
</comment>